<dbReference type="InterPro" id="IPR036249">
    <property type="entry name" value="Thioredoxin-like_sf"/>
</dbReference>
<proteinExistence type="predicted"/>
<evidence type="ECO:0000259" key="1">
    <source>
        <dbReference type="Pfam" id="PF03190"/>
    </source>
</evidence>
<name>Q2YZI4_9BACT</name>
<dbReference type="AlphaFoldDB" id="Q2YZI4"/>
<dbReference type="InterPro" id="IPR004879">
    <property type="entry name" value="Ssp411-like_TRX"/>
</dbReference>
<accession>Q2YZI4</accession>
<dbReference type="Pfam" id="PF03190">
    <property type="entry name" value="Thioredox_DsbH"/>
    <property type="match status" value="1"/>
</dbReference>
<reference evidence="2" key="1">
    <citation type="journal article" date="2005" name="Environ. Microbiol.">
        <title>Lateral gene transfer and phylogenetic assignment of environmental fosmid clones.</title>
        <authorList>
            <person name="Nesbo C.L."/>
            <person name="Boucher Y."/>
            <person name="Dlutek M."/>
            <person name="Doolittle F.W."/>
        </authorList>
    </citation>
    <scope>NUCLEOTIDE SEQUENCE</scope>
</reference>
<organism evidence="2">
    <name type="scientific">uncultured Campylobacterota bacterium</name>
    <dbReference type="NCBI Taxonomy" id="120858"/>
    <lineage>
        <taxon>Bacteria</taxon>
        <taxon>Pseudomonadati</taxon>
        <taxon>Campylobacterota</taxon>
        <taxon>environmental samples</taxon>
    </lineage>
</organism>
<feature type="domain" description="Spermatogenesis-associated protein 20-like TRX" evidence="1">
    <location>
        <begin position="2"/>
        <end position="51"/>
    </location>
</feature>
<dbReference type="SUPFAM" id="SSF52833">
    <property type="entry name" value="Thioredoxin-like"/>
    <property type="match status" value="1"/>
</dbReference>
<evidence type="ECO:0000313" key="2">
    <source>
        <dbReference type="EMBL" id="CAI78804.1"/>
    </source>
</evidence>
<protein>
    <recommendedName>
        <fullName evidence="1">Spermatogenesis-associated protein 20-like TRX domain-containing protein</fullName>
    </recommendedName>
</protein>
<sequence>MEEAGAQNKPVLFVFSRHTCKYCVMLDNTTFKDTKVIEALNKDFISIVSYTDENDYTPRGLLTPGTPALWFLMPSGQPMFQPLMGAVDAPNFLNALNIVKEEFDATQNKGK</sequence>
<dbReference type="EMBL" id="AJ937769">
    <property type="protein sequence ID" value="CAI78804.1"/>
    <property type="molecule type" value="Genomic_DNA"/>
</dbReference>
<dbReference type="Gene3D" id="3.40.30.10">
    <property type="entry name" value="Glutaredoxin"/>
    <property type="match status" value="1"/>
</dbReference>